<organism evidence="1 2">
    <name type="scientific">Tumebacillus permanentifrigoris</name>
    <dbReference type="NCBI Taxonomy" id="378543"/>
    <lineage>
        <taxon>Bacteria</taxon>
        <taxon>Bacillati</taxon>
        <taxon>Bacillota</taxon>
        <taxon>Bacilli</taxon>
        <taxon>Bacillales</taxon>
        <taxon>Alicyclobacillaceae</taxon>
        <taxon>Tumebacillus</taxon>
    </lineage>
</organism>
<dbReference type="Proteomes" id="UP000245634">
    <property type="component" value="Unassembled WGS sequence"/>
</dbReference>
<evidence type="ECO:0000313" key="2">
    <source>
        <dbReference type="Proteomes" id="UP000245634"/>
    </source>
</evidence>
<dbReference type="AlphaFoldDB" id="A0A316DCQ9"/>
<protein>
    <submittedName>
        <fullName evidence="1">YheC/D-like protein</fullName>
    </submittedName>
</protein>
<keyword evidence="2" id="KW-1185">Reference proteome</keyword>
<evidence type="ECO:0000313" key="1">
    <source>
        <dbReference type="EMBL" id="PWK15518.1"/>
    </source>
</evidence>
<sequence>MNQPSTSLVLSVPRRRLEDWGVQSGQVVDLHVGALRGQAVIRTLAQSGDGERAKLRYAGGLLDWGSQSLSGNLMYAADAGVRIGPMLGIMTLGVKDDAQRPIGGRTKLLGDFVRAAREQNVLCYLFNASDVDWGRGLVKGVTLVQAGKGTTIWKMQTFPLPDVVYNRIPHRNGEVTDNVVRAKKEFRTRGIPLFNERFVNKREMYSYMLKQDSTKALIPQTDRMRSVDSLERFCRTHPYVYLKPIGGSLGMGILSVKRSADQFVTRYRKQGRHQTAKFREARSLYSFVRRYNPNRVYMMQAGIQLKQHHGSPTDFRVHMHKNGAGQWQVAGIGAKIAGKGAVTTHVHNGGHVLSGEQVLRDWYGEQADSVREQIHEASIRVAETMEGMLQGPVGEWGLDVGLDDSRRIWVFEANAKPGRAIFDHPDLQAAGRRSARYVVEYASYLANFPLTQGGKEG</sequence>
<proteinExistence type="predicted"/>
<dbReference type="InterPro" id="IPR026838">
    <property type="entry name" value="YheC/D"/>
</dbReference>
<dbReference type="EMBL" id="QGGL01000003">
    <property type="protein sequence ID" value="PWK15518.1"/>
    <property type="molecule type" value="Genomic_DNA"/>
</dbReference>
<gene>
    <name evidence="1" type="ORF">C7459_10354</name>
</gene>
<dbReference type="SUPFAM" id="SSF56059">
    <property type="entry name" value="Glutathione synthetase ATP-binding domain-like"/>
    <property type="match status" value="1"/>
</dbReference>
<accession>A0A316DCQ9</accession>
<comment type="caution">
    <text evidence="1">The sequence shown here is derived from an EMBL/GenBank/DDBJ whole genome shotgun (WGS) entry which is preliminary data.</text>
</comment>
<dbReference type="RefSeq" id="WP_109686641.1">
    <property type="nucleotide sequence ID" value="NZ_QGGL01000003.1"/>
</dbReference>
<reference evidence="1 2" key="1">
    <citation type="submission" date="2018-05" db="EMBL/GenBank/DDBJ databases">
        <title>Genomic Encyclopedia of Type Strains, Phase IV (KMG-IV): sequencing the most valuable type-strain genomes for metagenomic binning, comparative biology and taxonomic classification.</title>
        <authorList>
            <person name="Goeker M."/>
        </authorList>
    </citation>
    <scope>NUCLEOTIDE SEQUENCE [LARGE SCALE GENOMIC DNA]</scope>
    <source>
        <strain evidence="1 2">DSM 18773</strain>
    </source>
</reference>
<dbReference type="Pfam" id="PF14398">
    <property type="entry name" value="ATPgrasp_YheCD"/>
    <property type="match status" value="1"/>
</dbReference>
<name>A0A316DCQ9_9BACL</name>
<dbReference type="OrthoDB" id="2371125at2"/>